<dbReference type="PANTHER" id="PTHR13304:SF0">
    <property type="entry name" value="GLYCOSYLPHOSPHATIDYLINOSITOL ANCHOR ATTACHMENT 1 PROTEIN"/>
    <property type="match status" value="1"/>
</dbReference>
<evidence type="ECO:0000313" key="3">
    <source>
        <dbReference type="Proteomes" id="UP000694680"/>
    </source>
</evidence>
<proteinExistence type="predicted"/>
<dbReference type="AlphaFoldDB" id="A0A8C5NBB5"/>
<dbReference type="GO" id="GO:0016255">
    <property type="term" value="P:attachment of GPI anchor to protein"/>
    <property type="evidence" value="ECO:0007669"/>
    <property type="project" value="TreeGrafter"/>
</dbReference>
<dbReference type="InterPro" id="IPR007246">
    <property type="entry name" value="Gaa1"/>
</dbReference>
<accession>A0A8C5NBB5</accession>
<dbReference type="GO" id="GO:0042765">
    <property type="term" value="C:GPI-anchor transamidase complex"/>
    <property type="evidence" value="ECO:0007669"/>
    <property type="project" value="InterPro"/>
</dbReference>
<protein>
    <recommendedName>
        <fullName evidence="4">GPAA1</fullName>
    </recommendedName>
</protein>
<organism evidence="2 3">
    <name type="scientific">Gouania willdenowi</name>
    <name type="common">Blunt-snouted clingfish</name>
    <name type="synonym">Lepadogaster willdenowi</name>
    <dbReference type="NCBI Taxonomy" id="441366"/>
    <lineage>
        <taxon>Eukaryota</taxon>
        <taxon>Metazoa</taxon>
        <taxon>Chordata</taxon>
        <taxon>Craniata</taxon>
        <taxon>Vertebrata</taxon>
        <taxon>Euteleostomi</taxon>
        <taxon>Actinopterygii</taxon>
        <taxon>Neopterygii</taxon>
        <taxon>Teleostei</taxon>
        <taxon>Neoteleostei</taxon>
        <taxon>Acanthomorphata</taxon>
        <taxon>Ovalentaria</taxon>
        <taxon>Blenniimorphae</taxon>
        <taxon>Blenniiformes</taxon>
        <taxon>Gobiesocoidei</taxon>
        <taxon>Gobiesocidae</taxon>
        <taxon>Gobiesocinae</taxon>
        <taxon>Gouania</taxon>
    </lineage>
</organism>
<keyword evidence="3" id="KW-1185">Reference proteome</keyword>
<gene>
    <name evidence="2" type="primary">gpaa1</name>
</gene>
<reference evidence="2" key="3">
    <citation type="submission" date="2025-09" db="UniProtKB">
        <authorList>
            <consortium name="Ensembl"/>
        </authorList>
    </citation>
    <scope>IDENTIFICATION</scope>
</reference>
<name>A0A8C5NBB5_GOUWI</name>
<evidence type="ECO:0000256" key="1">
    <source>
        <dbReference type="SAM" id="Phobius"/>
    </source>
</evidence>
<feature type="transmembrane region" description="Helical" evidence="1">
    <location>
        <begin position="20"/>
        <end position="41"/>
    </location>
</feature>
<dbReference type="Proteomes" id="UP000694680">
    <property type="component" value="Chromosome 17"/>
</dbReference>
<reference evidence="2" key="2">
    <citation type="submission" date="2025-08" db="UniProtKB">
        <authorList>
            <consortium name="Ensembl"/>
        </authorList>
    </citation>
    <scope>IDENTIFICATION</scope>
</reference>
<evidence type="ECO:0000313" key="2">
    <source>
        <dbReference type="Ensembl" id="ENSGWIP00000042636.1"/>
    </source>
</evidence>
<sequence>MGLLSDPNRRRALIGLLTRLNSPISVVCYVAGVAWFMGLAFEPFTLRTYMSENAMGSTMVEERFPAGERALATGREFSAHKKKVGGMPVDWLVKNIWSKAPTCTGSFALPELPELKLCTTSRRWGCCWDWLSTSGTRSTGPRTSSS</sequence>
<dbReference type="Ensembl" id="ENSGWIT00000046262.1">
    <property type="protein sequence ID" value="ENSGWIP00000042636.1"/>
    <property type="gene ID" value="ENSGWIG00000021382.1"/>
</dbReference>
<dbReference type="PANTHER" id="PTHR13304">
    <property type="entry name" value="GLYCOSYLPHOSPHATIDYLINOSITOL ANCHOR ATTACHMENT 1 PROTEIN"/>
    <property type="match status" value="1"/>
</dbReference>
<keyword evidence="1" id="KW-0472">Membrane</keyword>
<keyword evidence="1" id="KW-0812">Transmembrane</keyword>
<reference evidence="2" key="1">
    <citation type="submission" date="2020-06" db="EMBL/GenBank/DDBJ databases">
        <authorList>
            <consortium name="Wellcome Sanger Institute Data Sharing"/>
        </authorList>
    </citation>
    <scope>NUCLEOTIDE SEQUENCE [LARGE SCALE GENOMIC DNA]</scope>
</reference>
<keyword evidence="1" id="KW-1133">Transmembrane helix</keyword>
<evidence type="ECO:0008006" key="4">
    <source>
        <dbReference type="Google" id="ProtNLM"/>
    </source>
</evidence>